<feature type="domain" description="SH3" evidence="4">
    <location>
        <begin position="370"/>
        <end position="438"/>
    </location>
</feature>
<dbReference type="Pfam" id="PF07653">
    <property type="entry name" value="SH3_2"/>
    <property type="match status" value="1"/>
</dbReference>
<keyword evidence="5" id="KW-1185">Reference proteome</keyword>
<dbReference type="SUPFAM" id="SSF50044">
    <property type="entry name" value="SH3-domain"/>
    <property type="match status" value="1"/>
</dbReference>
<proteinExistence type="predicted"/>
<evidence type="ECO:0000313" key="6">
    <source>
        <dbReference type="WBParaSite" id="MhA1_Contig155.frz3.gene11"/>
    </source>
</evidence>
<dbReference type="WBParaSite" id="MhA1_Contig155.frz3.gene11">
    <property type="protein sequence ID" value="MhA1_Contig155.frz3.gene11"/>
    <property type="gene ID" value="MhA1_Contig155.frz3.gene11"/>
</dbReference>
<sequence length="439" mass="50334">MDKIAAYLYQRQTIAENTPFLARRKSLRLSFRAKSANQKKISSQQQILSLDSRLRQQSEKERDALFKICHTQNQAGQLRKATRDWQNSEMILKQGDLVLVKDHRQDGFCLCDNAVSNGLVPVDVLIPLNLCSESTNPALIEDEIQQKINKPDAKYKKFPSQQFEQQQTSWIDQLKTDFSASNSSNILHSTGQQLNKNQKSNLGGEKDLIDLEDNLIDFDSPPKFPDLLESTILDLSEHNNKMKPSEQQNVKIVQNEQFCQNNLSELFDFLSCEHPLQSLNSDNKTISSTKFDSSNQQDHFTFFDSYTNPKTENINIQPNRIAPPPPTQKKRGKTPINNSDNNQHSPNSLTNQYYSIPPISTEPQSNQQERLDNFAICLFDFEPSVGNETRQIAIQRGEMVEVIRRHDFAGNTQWWLVKRLRDSAQGFVPANYLNIEDNT</sequence>
<evidence type="ECO:0000259" key="4">
    <source>
        <dbReference type="PROSITE" id="PS50002"/>
    </source>
</evidence>
<evidence type="ECO:0000256" key="3">
    <source>
        <dbReference type="SAM" id="MobiDB-lite"/>
    </source>
</evidence>
<accession>A0A1I8B8C9</accession>
<name>A0A1I8B8C9_MELHA</name>
<organism evidence="5 6">
    <name type="scientific">Meloidogyne hapla</name>
    <name type="common">Root-knot nematode worm</name>
    <dbReference type="NCBI Taxonomy" id="6305"/>
    <lineage>
        <taxon>Eukaryota</taxon>
        <taxon>Metazoa</taxon>
        <taxon>Ecdysozoa</taxon>
        <taxon>Nematoda</taxon>
        <taxon>Chromadorea</taxon>
        <taxon>Rhabditida</taxon>
        <taxon>Tylenchina</taxon>
        <taxon>Tylenchomorpha</taxon>
        <taxon>Tylenchoidea</taxon>
        <taxon>Meloidogynidae</taxon>
        <taxon>Meloidogyninae</taxon>
        <taxon>Meloidogyne</taxon>
    </lineage>
</organism>
<evidence type="ECO:0000256" key="1">
    <source>
        <dbReference type="ARBA" id="ARBA00022443"/>
    </source>
</evidence>
<dbReference type="InterPro" id="IPR001452">
    <property type="entry name" value="SH3_domain"/>
</dbReference>
<reference evidence="6" key="1">
    <citation type="submission" date="2016-11" db="UniProtKB">
        <authorList>
            <consortium name="WormBaseParasite"/>
        </authorList>
    </citation>
    <scope>IDENTIFICATION</scope>
</reference>
<dbReference type="AlphaFoldDB" id="A0A1I8B8C9"/>
<feature type="compositionally biased region" description="Polar residues" evidence="3">
    <location>
        <begin position="335"/>
        <end position="354"/>
    </location>
</feature>
<evidence type="ECO:0000313" key="5">
    <source>
        <dbReference type="Proteomes" id="UP000095281"/>
    </source>
</evidence>
<dbReference type="Gene3D" id="2.30.30.40">
    <property type="entry name" value="SH3 Domains"/>
    <property type="match status" value="1"/>
</dbReference>
<protein>
    <submittedName>
        <fullName evidence="6">SH3 domain-containing protein</fullName>
    </submittedName>
</protein>
<feature type="compositionally biased region" description="Polar residues" evidence="3">
    <location>
        <begin position="300"/>
        <end position="318"/>
    </location>
</feature>
<dbReference type="Proteomes" id="UP000095281">
    <property type="component" value="Unplaced"/>
</dbReference>
<feature type="region of interest" description="Disordered" evidence="3">
    <location>
        <begin position="300"/>
        <end position="365"/>
    </location>
</feature>
<dbReference type="SMART" id="SM00326">
    <property type="entry name" value="SH3"/>
    <property type="match status" value="1"/>
</dbReference>
<keyword evidence="1 2" id="KW-0728">SH3 domain</keyword>
<evidence type="ECO:0000256" key="2">
    <source>
        <dbReference type="PROSITE-ProRule" id="PRU00192"/>
    </source>
</evidence>
<dbReference type="PROSITE" id="PS50002">
    <property type="entry name" value="SH3"/>
    <property type="match status" value="1"/>
</dbReference>
<dbReference type="InterPro" id="IPR036028">
    <property type="entry name" value="SH3-like_dom_sf"/>
</dbReference>